<keyword evidence="4" id="KW-1185">Reference proteome</keyword>
<feature type="compositionally biased region" description="Acidic residues" evidence="1">
    <location>
        <begin position="365"/>
        <end position="377"/>
    </location>
</feature>
<dbReference type="InterPro" id="IPR036047">
    <property type="entry name" value="F-box-like_dom_sf"/>
</dbReference>
<dbReference type="AlphaFoldDB" id="A0A9N8HYW3"/>
<name>A0A9N8HYW3_9STRA</name>
<evidence type="ECO:0000256" key="1">
    <source>
        <dbReference type="SAM" id="MobiDB-lite"/>
    </source>
</evidence>
<evidence type="ECO:0000313" key="4">
    <source>
        <dbReference type="Proteomes" id="UP001153069"/>
    </source>
</evidence>
<feature type="domain" description="F-box" evidence="2">
    <location>
        <begin position="7"/>
        <end position="47"/>
    </location>
</feature>
<dbReference type="InterPro" id="IPR001810">
    <property type="entry name" value="F-box_dom"/>
</dbReference>
<dbReference type="OrthoDB" id="2095648at2759"/>
<organism evidence="3 4">
    <name type="scientific">Seminavis robusta</name>
    <dbReference type="NCBI Taxonomy" id="568900"/>
    <lineage>
        <taxon>Eukaryota</taxon>
        <taxon>Sar</taxon>
        <taxon>Stramenopiles</taxon>
        <taxon>Ochrophyta</taxon>
        <taxon>Bacillariophyta</taxon>
        <taxon>Bacillariophyceae</taxon>
        <taxon>Bacillariophycidae</taxon>
        <taxon>Naviculales</taxon>
        <taxon>Naviculaceae</taxon>
        <taxon>Seminavis</taxon>
    </lineage>
</organism>
<dbReference type="SMART" id="SM00256">
    <property type="entry name" value="FBOX"/>
    <property type="match status" value="1"/>
</dbReference>
<dbReference type="Pfam" id="PF12937">
    <property type="entry name" value="F-box-like"/>
    <property type="match status" value="1"/>
</dbReference>
<evidence type="ECO:0000313" key="3">
    <source>
        <dbReference type="EMBL" id="CAB9529915.1"/>
    </source>
</evidence>
<dbReference type="SUPFAM" id="SSF81383">
    <property type="entry name" value="F-box domain"/>
    <property type="match status" value="1"/>
</dbReference>
<protein>
    <recommendedName>
        <fullName evidence="2">F-box domain-containing protein</fullName>
    </recommendedName>
</protein>
<reference evidence="3" key="1">
    <citation type="submission" date="2020-06" db="EMBL/GenBank/DDBJ databases">
        <authorList>
            <consortium name="Plant Systems Biology data submission"/>
        </authorList>
    </citation>
    <scope>NUCLEOTIDE SEQUENCE</scope>
    <source>
        <strain evidence="3">D6</strain>
    </source>
</reference>
<proteinExistence type="predicted"/>
<feature type="region of interest" description="Disordered" evidence="1">
    <location>
        <begin position="353"/>
        <end position="377"/>
    </location>
</feature>
<evidence type="ECO:0000259" key="2">
    <source>
        <dbReference type="SMART" id="SM00256"/>
    </source>
</evidence>
<accession>A0A9N8HYW3</accession>
<gene>
    <name evidence="3" type="ORF">SEMRO_2669_G334260.1</name>
</gene>
<sequence length="377" mass="42387">MSIPSLLADEVTAEIFAFLGAVDTARCAKTCRHWNRVSKHSRALWRRFSYDDFGLAEGSDAADWKAVYAFLKRQERRYREAVDDCFIQSRLVFCDDGSHQPGNNPEHALRRGGENSCWCTNAFVDRDVDLVADLGEPHLVMAFEVRNGGVRFSAPVKEALAFASLQMPNLESASVYDGSNGIQLAHELMKCNNSNNSNNDPGSPLAGFVFPGIPRAFNSVCAQPAKRPTVARFVHFKLLTSSKCFNRVSNNIDVCNLFAFGVPLAELNALIHPGAATTADAPPDPSRYVRRHKVREYPWHIHNEFREEEQEIAMQEYLQRLRDERAVIQRLRGERAVRIRRLNDLNDAVIRGAEAASNPQVAMSDTEDDDEEDDDDM</sequence>
<comment type="caution">
    <text evidence="3">The sequence shown here is derived from an EMBL/GenBank/DDBJ whole genome shotgun (WGS) entry which is preliminary data.</text>
</comment>
<dbReference type="Gene3D" id="1.20.1280.50">
    <property type="match status" value="1"/>
</dbReference>
<dbReference type="EMBL" id="CAICTM010002667">
    <property type="protein sequence ID" value="CAB9529915.1"/>
    <property type="molecule type" value="Genomic_DNA"/>
</dbReference>
<dbReference type="Proteomes" id="UP001153069">
    <property type="component" value="Unassembled WGS sequence"/>
</dbReference>